<proteinExistence type="inferred from homology"/>
<feature type="transmembrane region" description="Helical" evidence="6">
    <location>
        <begin position="68"/>
        <end position="87"/>
    </location>
</feature>
<dbReference type="InParanoid" id="D3BAK4"/>
<evidence type="ECO:0000259" key="7">
    <source>
        <dbReference type="SMART" id="SM00014"/>
    </source>
</evidence>
<evidence type="ECO:0000256" key="4">
    <source>
        <dbReference type="ARBA" id="ARBA00022989"/>
    </source>
</evidence>
<keyword evidence="3 6" id="KW-0812">Transmembrane</keyword>
<dbReference type="SMART" id="SM00014">
    <property type="entry name" value="acidPPc"/>
    <property type="match status" value="1"/>
</dbReference>
<feature type="transmembrane region" description="Helical" evidence="6">
    <location>
        <begin position="149"/>
        <end position="167"/>
    </location>
</feature>
<dbReference type="GO" id="GO:0006644">
    <property type="term" value="P:phospholipid metabolic process"/>
    <property type="evidence" value="ECO:0007669"/>
    <property type="project" value="InterPro"/>
</dbReference>
<keyword evidence="4 6" id="KW-1133">Transmembrane helix</keyword>
<dbReference type="GO" id="GO:0016020">
    <property type="term" value="C:membrane"/>
    <property type="evidence" value="ECO:0007669"/>
    <property type="project" value="UniProtKB-SubCell"/>
</dbReference>
<evidence type="ECO:0000256" key="5">
    <source>
        <dbReference type="ARBA" id="ARBA00023136"/>
    </source>
</evidence>
<dbReference type="EMBL" id="ADBJ01000025">
    <property type="protein sequence ID" value="EFA81591.1"/>
    <property type="molecule type" value="Genomic_DNA"/>
</dbReference>
<evidence type="ECO:0000313" key="9">
    <source>
        <dbReference type="Proteomes" id="UP000001396"/>
    </source>
</evidence>
<feature type="transmembrane region" description="Helical" evidence="6">
    <location>
        <begin position="207"/>
        <end position="225"/>
    </location>
</feature>
<keyword evidence="5 6" id="KW-0472">Membrane</keyword>
<dbReference type="InterPro" id="IPR036938">
    <property type="entry name" value="PAP2/HPO_sf"/>
</dbReference>
<dbReference type="Proteomes" id="UP000001396">
    <property type="component" value="Unassembled WGS sequence"/>
</dbReference>
<comment type="subcellular location">
    <subcellularLocation>
        <location evidence="1">Membrane</location>
        <topology evidence="1">Multi-pass membrane protein</topology>
    </subcellularLocation>
</comment>
<dbReference type="GeneID" id="31361066"/>
<dbReference type="PANTHER" id="PTHR10165">
    <property type="entry name" value="LIPID PHOSPHATE PHOSPHATASE"/>
    <property type="match status" value="1"/>
</dbReference>
<organism evidence="8 9">
    <name type="scientific">Heterostelium pallidum (strain ATCC 26659 / Pp 5 / PN500)</name>
    <name type="common">Cellular slime mold</name>
    <name type="synonym">Polysphondylium pallidum</name>
    <dbReference type="NCBI Taxonomy" id="670386"/>
    <lineage>
        <taxon>Eukaryota</taxon>
        <taxon>Amoebozoa</taxon>
        <taxon>Evosea</taxon>
        <taxon>Eumycetozoa</taxon>
        <taxon>Dictyostelia</taxon>
        <taxon>Acytosteliales</taxon>
        <taxon>Acytosteliaceae</taxon>
        <taxon>Heterostelium</taxon>
    </lineage>
</organism>
<dbReference type="AlphaFoldDB" id="D3BAK4"/>
<comment type="similarity">
    <text evidence="2">Belongs to the PA-phosphatase related phosphoesterase family.</text>
</comment>
<accession>D3BAK4</accession>
<feature type="domain" description="Phosphatidic acid phosphatase type 2/haloperoxidase" evidence="7">
    <location>
        <begin position="100"/>
        <end position="225"/>
    </location>
</feature>
<evidence type="ECO:0000256" key="6">
    <source>
        <dbReference type="SAM" id="Phobius"/>
    </source>
</evidence>
<dbReference type="GO" id="GO:0008195">
    <property type="term" value="F:phosphatidate phosphatase activity"/>
    <property type="evidence" value="ECO:0007669"/>
    <property type="project" value="TreeGrafter"/>
</dbReference>
<dbReference type="FunCoup" id="D3BAK4">
    <property type="interactions" value="3"/>
</dbReference>
<protein>
    <submittedName>
        <fullName evidence="8">Phosphoesterase</fullName>
    </submittedName>
</protein>
<evidence type="ECO:0000256" key="3">
    <source>
        <dbReference type="ARBA" id="ARBA00022692"/>
    </source>
</evidence>
<dbReference type="Gene3D" id="1.20.144.10">
    <property type="entry name" value="Phosphatidic acid phosphatase type 2/haloperoxidase"/>
    <property type="match status" value="1"/>
</dbReference>
<dbReference type="STRING" id="670386.D3BAK4"/>
<dbReference type="Pfam" id="PF01569">
    <property type="entry name" value="PAP2"/>
    <property type="match status" value="1"/>
</dbReference>
<feature type="transmembrane region" description="Helical" evidence="6">
    <location>
        <begin position="21"/>
        <end position="40"/>
    </location>
</feature>
<dbReference type="SUPFAM" id="SSF48317">
    <property type="entry name" value="Acid phosphatase/Vanadium-dependent haloperoxidase"/>
    <property type="match status" value="1"/>
</dbReference>
<reference evidence="8 9" key="1">
    <citation type="journal article" date="2011" name="Genome Res.">
        <title>Phylogeny-wide analysis of social amoeba genomes highlights ancient origins for complex intercellular communication.</title>
        <authorList>
            <person name="Heidel A.J."/>
            <person name="Lawal H.M."/>
            <person name="Felder M."/>
            <person name="Schilde C."/>
            <person name="Helps N.R."/>
            <person name="Tunggal B."/>
            <person name="Rivero F."/>
            <person name="John U."/>
            <person name="Schleicher M."/>
            <person name="Eichinger L."/>
            <person name="Platzer M."/>
            <person name="Noegel A.A."/>
            <person name="Schaap P."/>
            <person name="Gloeckner G."/>
        </authorList>
    </citation>
    <scope>NUCLEOTIDE SEQUENCE [LARGE SCALE GENOMIC DNA]</scope>
    <source>
        <strain evidence="9">ATCC 26659 / Pp 5 / PN500</strain>
    </source>
</reference>
<keyword evidence="9" id="KW-1185">Reference proteome</keyword>
<evidence type="ECO:0000313" key="8">
    <source>
        <dbReference type="EMBL" id="EFA81591.1"/>
    </source>
</evidence>
<comment type="caution">
    <text evidence="8">The sequence shown here is derived from an EMBL/GenBank/DDBJ whole genome shotgun (WGS) entry which is preliminary data.</text>
</comment>
<name>D3BAK4_HETP5</name>
<dbReference type="RefSeq" id="XP_020433708.1">
    <property type="nucleotide sequence ID" value="XM_020576459.1"/>
</dbReference>
<dbReference type="OMA" id="PWWDLRS"/>
<dbReference type="CDD" id="cd03390">
    <property type="entry name" value="PAP2_containing_1_like"/>
    <property type="match status" value="1"/>
</dbReference>
<evidence type="ECO:0000256" key="1">
    <source>
        <dbReference type="ARBA" id="ARBA00004141"/>
    </source>
</evidence>
<dbReference type="GO" id="GO:0046839">
    <property type="term" value="P:phospholipid dephosphorylation"/>
    <property type="evidence" value="ECO:0007669"/>
    <property type="project" value="TreeGrafter"/>
</dbReference>
<feature type="transmembrane region" description="Helical" evidence="6">
    <location>
        <begin position="99"/>
        <end position="120"/>
    </location>
</feature>
<feature type="transmembrane region" description="Helical" evidence="6">
    <location>
        <begin position="179"/>
        <end position="201"/>
    </location>
</feature>
<dbReference type="InterPro" id="IPR000326">
    <property type="entry name" value="PAP2/HPO"/>
</dbReference>
<evidence type="ECO:0000256" key="2">
    <source>
        <dbReference type="ARBA" id="ARBA00008816"/>
    </source>
</evidence>
<gene>
    <name evidence="8" type="ORF">PPL_05582</name>
</gene>
<sequence length="268" mass="30842">MIHKIGYYNHIPWFSKQHIGDWVMCIVIFLTEAVLFNFLIQPYDRYMPDGFAFQLIQYPMKPDIVPTWALMLIAFGIPILIFSAFYYSHRCLHDFHHACLGLIQTFTMTMLFTDFLKVLAGRYRPSYGARFDTENKSLIHDGRMSFPSGHSSISFATMTFLSLYLCGKLKVFRREGAPTWKIFIVLTPYMLSAFVAVSRTMDYHHDFSDILGGTVIGLCMGAFLYKTNFNALTSKECSLPKNRINPHYAKDGLLFAEKDDTLLSINVL</sequence>
<dbReference type="PANTHER" id="PTHR10165:SF35">
    <property type="entry name" value="RE23632P"/>
    <property type="match status" value="1"/>
</dbReference>
<dbReference type="InterPro" id="IPR043216">
    <property type="entry name" value="PAP-like"/>
</dbReference>